<feature type="transmembrane region" description="Helical" evidence="6">
    <location>
        <begin position="366"/>
        <end position="384"/>
    </location>
</feature>
<dbReference type="Pfam" id="PF07690">
    <property type="entry name" value="MFS_1"/>
    <property type="match status" value="1"/>
</dbReference>
<keyword evidence="2" id="KW-1003">Cell membrane</keyword>
<gene>
    <name evidence="8" type="ORF">EFW17_20255</name>
</gene>
<name>A0A3N0E2N6_9ACTN</name>
<protein>
    <submittedName>
        <fullName evidence="8">MFS transporter</fullName>
    </submittedName>
</protein>
<evidence type="ECO:0000256" key="3">
    <source>
        <dbReference type="ARBA" id="ARBA00022692"/>
    </source>
</evidence>
<feature type="transmembrane region" description="Helical" evidence="6">
    <location>
        <begin position="80"/>
        <end position="98"/>
    </location>
</feature>
<dbReference type="SUPFAM" id="SSF103473">
    <property type="entry name" value="MFS general substrate transporter"/>
    <property type="match status" value="1"/>
</dbReference>
<dbReference type="InterPro" id="IPR036259">
    <property type="entry name" value="MFS_trans_sf"/>
</dbReference>
<feature type="transmembrane region" description="Helical" evidence="6">
    <location>
        <begin position="110"/>
        <end position="130"/>
    </location>
</feature>
<feature type="transmembrane region" description="Helical" evidence="6">
    <location>
        <begin position="12"/>
        <end position="33"/>
    </location>
</feature>
<feature type="transmembrane region" description="Helical" evidence="6">
    <location>
        <begin position="335"/>
        <end position="354"/>
    </location>
</feature>
<evidence type="ECO:0000313" key="8">
    <source>
        <dbReference type="EMBL" id="RNL82102.1"/>
    </source>
</evidence>
<feature type="transmembrane region" description="Helical" evidence="6">
    <location>
        <begin position="53"/>
        <end position="73"/>
    </location>
</feature>
<proteinExistence type="predicted"/>
<evidence type="ECO:0000259" key="7">
    <source>
        <dbReference type="PROSITE" id="PS50850"/>
    </source>
</evidence>
<dbReference type="PANTHER" id="PTHR43124">
    <property type="entry name" value="PURINE EFFLUX PUMP PBUE"/>
    <property type="match status" value="1"/>
</dbReference>
<feature type="domain" description="Major facilitator superfamily (MFS) profile" evidence="7">
    <location>
        <begin position="15"/>
        <end position="387"/>
    </location>
</feature>
<dbReference type="RefSeq" id="WP_123203014.1">
    <property type="nucleotide sequence ID" value="NZ_RJMB01000026.1"/>
</dbReference>
<evidence type="ECO:0000256" key="2">
    <source>
        <dbReference type="ARBA" id="ARBA00022475"/>
    </source>
</evidence>
<feature type="transmembrane region" description="Helical" evidence="6">
    <location>
        <begin position="300"/>
        <end position="323"/>
    </location>
</feature>
<feature type="transmembrane region" description="Helical" evidence="6">
    <location>
        <begin position="272"/>
        <end position="294"/>
    </location>
</feature>
<dbReference type="PROSITE" id="PS00217">
    <property type="entry name" value="SUGAR_TRANSPORT_2"/>
    <property type="match status" value="1"/>
</dbReference>
<evidence type="ECO:0000256" key="1">
    <source>
        <dbReference type="ARBA" id="ARBA00004651"/>
    </source>
</evidence>
<feature type="transmembrane region" description="Helical" evidence="6">
    <location>
        <begin position="211"/>
        <end position="233"/>
    </location>
</feature>
<evidence type="ECO:0000256" key="4">
    <source>
        <dbReference type="ARBA" id="ARBA00022989"/>
    </source>
</evidence>
<organism evidence="8 9">
    <name type="scientific">Halostreptopolyspora alba</name>
    <dbReference type="NCBI Taxonomy" id="2487137"/>
    <lineage>
        <taxon>Bacteria</taxon>
        <taxon>Bacillati</taxon>
        <taxon>Actinomycetota</taxon>
        <taxon>Actinomycetes</taxon>
        <taxon>Streptosporangiales</taxon>
        <taxon>Nocardiopsidaceae</taxon>
        <taxon>Halostreptopolyspora</taxon>
    </lineage>
</organism>
<keyword evidence="4 6" id="KW-1133">Transmembrane helix</keyword>
<dbReference type="GO" id="GO:0005886">
    <property type="term" value="C:plasma membrane"/>
    <property type="evidence" value="ECO:0007669"/>
    <property type="project" value="UniProtKB-SubCell"/>
</dbReference>
<keyword evidence="9" id="KW-1185">Reference proteome</keyword>
<feature type="transmembrane region" description="Helical" evidence="6">
    <location>
        <begin position="142"/>
        <end position="164"/>
    </location>
</feature>
<evidence type="ECO:0000256" key="5">
    <source>
        <dbReference type="ARBA" id="ARBA00023136"/>
    </source>
</evidence>
<dbReference type="InterPro" id="IPR020846">
    <property type="entry name" value="MFS_dom"/>
</dbReference>
<dbReference type="InterPro" id="IPR005829">
    <property type="entry name" value="Sugar_transporter_CS"/>
</dbReference>
<dbReference type="InterPro" id="IPR050189">
    <property type="entry name" value="MFS_Efflux_Transporters"/>
</dbReference>
<evidence type="ECO:0000256" key="6">
    <source>
        <dbReference type="SAM" id="Phobius"/>
    </source>
</evidence>
<keyword evidence="5 6" id="KW-0472">Membrane</keyword>
<dbReference type="InterPro" id="IPR011701">
    <property type="entry name" value="MFS"/>
</dbReference>
<dbReference type="CDD" id="cd17473">
    <property type="entry name" value="MFS_arabinose_efflux_permease_like"/>
    <property type="match status" value="1"/>
</dbReference>
<dbReference type="Gene3D" id="1.20.1250.20">
    <property type="entry name" value="MFS general substrate transporter like domains"/>
    <property type="match status" value="1"/>
</dbReference>
<evidence type="ECO:0000313" key="9">
    <source>
        <dbReference type="Proteomes" id="UP000269198"/>
    </source>
</evidence>
<dbReference type="PANTHER" id="PTHR43124:SF3">
    <property type="entry name" value="CHLORAMPHENICOL EFFLUX PUMP RV0191"/>
    <property type="match status" value="1"/>
</dbReference>
<comment type="caution">
    <text evidence="8">The sequence shown here is derived from an EMBL/GenBank/DDBJ whole genome shotgun (WGS) entry which is preliminary data.</text>
</comment>
<dbReference type="Proteomes" id="UP000269198">
    <property type="component" value="Unassembled WGS sequence"/>
</dbReference>
<keyword evidence="3 6" id="KW-0812">Transmembrane</keyword>
<dbReference type="PROSITE" id="PS50850">
    <property type="entry name" value="MFS"/>
    <property type="match status" value="1"/>
</dbReference>
<reference evidence="8 9" key="1">
    <citation type="submission" date="2018-11" db="EMBL/GenBank/DDBJ databases">
        <title>The genome draft of YIM 96095.</title>
        <authorList>
            <person name="Tang S.-K."/>
            <person name="Chunyu W.-X."/>
            <person name="Feng Y.-Z."/>
        </authorList>
    </citation>
    <scope>NUCLEOTIDE SEQUENCE [LARGE SCALE GENOMIC DNA]</scope>
    <source>
        <strain evidence="8 9">YIM 96095</strain>
    </source>
</reference>
<accession>A0A3N0E2N6</accession>
<dbReference type="OrthoDB" id="9812221at2"/>
<sequence length="402" mass="41010">MAETRPGTEGAGTTALVLLLFVSTLTVMAGAILTPVVAVLREVLDLSGTQAGLVITTHALVIAVASPLVGWCVDRWGYRVPLAAGLLVYGVAGGAGLVTESYPALIATRVLFGFGATAVFTGSTVAMLALYRGRSRDRAMGWRSAAISAGGVLWPLAGGALGTLSWQAPFAVYLVGVPLGVALLVLLPTPPASDEVSNGASPLRVLRRPSTLGFSVLMVTTSALLYALVVFIPQRLAEVGVTSPLVVSLFPVTWSAGIALVGLGYARLKRRLGYAALLRVWAATSAAAFLILGVTSEVALMWLAVGVFGLGLGIAIPALTVLIGESAPPELRGQAVALLTTATFGGQVLAPLLLGPVMDATAITTGYLGIAALSTMILAVVWAARIPDPAVAAGAPTSTTHR</sequence>
<feature type="transmembrane region" description="Helical" evidence="6">
    <location>
        <begin position="170"/>
        <end position="190"/>
    </location>
</feature>
<feature type="transmembrane region" description="Helical" evidence="6">
    <location>
        <begin position="245"/>
        <end position="265"/>
    </location>
</feature>
<dbReference type="EMBL" id="RJMB01000026">
    <property type="protein sequence ID" value="RNL82102.1"/>
    <property type="molecule type" value="Genomic_DNA"/>
</dbReference>
<comment type="subcellular location">
    <subcellularLocation>
        <location evidence="1">Cell membrane</location>
        <topology evidence="1">Multi-pass membrane protein</topology>
    </subcellularLocation>
</comment>
<dbReference type="AlphaFoldDB" id="A0A3N0E2N6"/>
<dbReference type="GO" id="GO:0022857">
    <property type="term" value="F:transmembrane transporter activity"/>
    <property type="evidence" value="ECO:0007669"/>
    <property type="project" value="InterPro"/>
</dbReference>